<keyword evidence="1" id="KW-0812">Transmembrane</keyword>
<proteinExistence type="predicted"/>
<accession>A0A2J0LG34</accession>
<protein>
    <submittedName>
        <fullName evidence="2">Uncharacterized protein</fullName>
    </submittedName>
</protein>
<feature type="transmembrane region" description="Helical" evidence="1">
    <location>
        <begin position="6"/>
        <end position="24"/>
    </location>
</feature>
<keyword evidence="1" id="KW-1133">Transmembrane helix</keyword>
<name>A0A2J0LG34_9BACT</name>
<evidence type="ECO:0000313" key="2">
    <source>
        <dbReference type="EMBL" id="PIW66798.1"/>
    </source>
</evidence>
<dbReference type="Gene3D" id="1.20.1280.290">
    <property type="match status" value="1"/>
</dbReference>
<keyword evidence="1" id="KW-0472">Membrane</keyword>
<dbReference type="Proteomes" id="UP000231267">
    <property type="component" value="Unassembled WGS sequence"/>
</dbReference>
<evidence type="ECO:0000256" key="1">
    <source>
        <dbReference type="SAM" id="Phobius"/>
    </source>
</evidence>
<reference evidence="2 3" key="1">
    <citation type="submission" date="2017-09" db="EMBL/GenBank/DDBJ databases">
        <title>Depth-based differentiation of microbial function through sediment-hosted aquifers and enrichment of novel symbionts in the deep terrestrial subsurface.</title>
        <authorList>
            <person name="Probst A.J."/>
            <person name="Ladd B."/>
            <person name="Jarett J.K."/>
            <person name="Geller-Mcgrath D.E."/>
            <person name="Sieber C.M."/>
            <person name="Emerson J.B."/>
            <person name="Anantharaman K."/>
            <person name="Thomas B.C."/>
            <person name="Malmstrom R."/>
            <person name="Stieglmeier M."/>
            <person name="Klingl A."/>
            <person name="Woyke T."/>
            <person name="Ryan C.M."/>
            <person name="Banfield J.F."/>
        </authorList>
    </citation>
    <scope>NUCLEOTIDE SEQUENCE [LARGE SCALE GENOMIC DNA]</scope>
    <source>
        <strain evidence="2">CG12_big_fil_rev_8_21_14_0_65_43_15</strain>
    </source>
</reference>
<comment type="caution">
    <text evidence="2">The sequence shown here is derived from an EMBL/GenBank/DDBJ whole genome shotgun (WGS) entry which is preliminary data.</text>
</comment>
<organism evidence="2 3">
    <name type="scientific">Candidatus Taenaricola geysiri</name>
    <dbReference type="NCBI Taxonomy" id="1974752"/>
    <lineage>
        <taxon>Bacteria</taxon>
        <taxon>Pseudomonadati</taxon>
        <taxon>Candidatus Omnitrophota</taxon>
        <taxon>Candidatus Taenaricola</taxon>
    </lineage>
</organism>
<feature type="transmembrane region" description="Helical" evidence="1">
    <location>
        <begin position="36"/>
        <end position="55"/>
    </location>
</feature>
<feature type="transmembrane region" description="Helical" evidence="1">
    <location>
        <begin position="61"/>
        <end position="83"/>
    </location>
</feature>
<gene>
    <name evidence="2" type="ORF">COW11_01375</name>
</gene>
<feature type="non-terminal residue" evidence="2">
    <location>
        <position position="1"/>
    </location>
</feature>
<sequence length="93" mass="10774">YFMLKHISFIAAVVLPFWNLPLIFRVIKRRSSEDISIFWAAGVWACLLVMAPSSFVSVDMLWRVFSIMNFISFSLVLVTVLMYRKGKIHAENS</sequence>
<dbReference type="AlphaFoldDB" id="A0A2J0LG34"/>
<dbReference type="EMBL" id="PFGP01000028">
    <property type="protein sequence ID" value="PIW66798.1"/>
    <property type="molecule type" value="Genomic_DNA"/>
</dbReference>
<evidence type="ECO:0000313" key="3">
    <source>
        <dbReference type="Proteomes" id="UP000231267"/>
    </source>
</evidence>